<proteinExistence type="predicted"/>
<evidence type="ECO:0000256" key="5">
    <source>
        <dbReference type="ARBA" id="ARBA00023004"/>
    </source>
</evidence>
<evidence type="ECO:0000256" key="3">
    <source>
        <dbReference type="ARBA" id="ARBA00022964"/>
    </source>
</evidence>
<organism evidence="7">
    <name type="scientific">uncultured Caudovirales phage</name>
    <dbReference type="NCBI Taxonomy" id="2100421"/>
    <lineage>
        <taxon>Viruses</taxon>
        <taxon>Duplodnaviria</taxon>
        <taxon>Heunggongvirae</taxon>
        <taxon>Uroviricota</taxon>
        <taxon>Caudoviricetes</taxon>
        <taxon>Peduoviridae</taxon>
        <taxon>Maltschvirus</taxon>
        <taxon>Maltschvirus maltsch</taxon>
    </lineage>
</organism>
<evidence type="ECO:0000256" key="4">
    <source>
        <dbReference type="ARBA" id="ARBA00023002"/>
    </source>
</evidence>
<dbReference type="GO" id="GO:0031418">
    <property type="term" value="F:L-ascorbic acid binding"/>
    <property type="evidence" value="ECO:0007669"/>
    <property type="project" value="InterPro"/>
</dbReference>
<sequence>MQFQKNNTQQKFENKHYLPIYFNQVLNDDQINMIHEIAKTNSFVPAQTGGGEDGNVNLGVRRSTVAWLDFNKIDKSILEFFQNLFIEANELGFKFDLSGYETIQYTVYEESNAGEYKWHTDTMFLQNNEVRKLSMSLLLSDPSEFEGGKLLLNPDGNIVVAEERKGRAFFFPSWMPHCVTPVIKGTRKSLVIWAHGPRFK</sequence>
<keyword evidence="5" id="KW-0408">Iron</keyword>
<keyword evidence="3 7" id="KW-0223">Dioxygenase</keyword>
<keyword evidence="2" id="KW-0479">Metal-binding</keyword>
<protein>
    <submittedName>
        <fullName evidence="7">Oxoglutarate/iron-dependent dioxygenase</fullName>
    </submittedName>
</protein>
<reference evidence="7" key="1">
    <citation type="submission" date="2020-04" db="EMBL/GenBank/DDBJ databases">
        <authorList>
            <person name="Chiriac C."/>
            <person name="Salcher M."/>
            <person name="Ghai R."/>
            <person name="Kavagutti S V."/>
        </authorList>
    </citation>
    <scope>NUCLEOTIDE SEQUENCE</scope>
</reference>
<keyword evidence="4" id="KW-0560">Oxidoreductase</keyword>
<dbReference type="PROSITE" id="PS51471">
    <property type="entry name" value="FE2OG_OXY"/>
    <property type="match status" value="1"/>
</dbReference>
<evidence type="ECO:0000313" key="7">
    <source>
        <dbReference type="EMBL" id="CAB4140538.1"/>
    </source>
</evidence>
<dbReference type="InterPro" id="IPR044862">
    <property type="entry name" value="Pro_4_hyd_alph_FE2OG_OXY"/>
</dbReference>
<name>A0A6J5M1B9_9CAUD</name>
<feature type="domain" description="Fe2OG dioxygenase" evidence="6">
    <location>
        <begin position="99"/>
        <end position="196"/>
    </location>
</feature>
<dbReference type="InterPro" id="IPR005123">
    <property type="entry name" value="Oxoglu/Fe-dep_dioxygenase_dom"/>
</dbReference>
<dbReference type="GO" id="GO:0051213">
    <property type="term" value="F:dioxygenase activity"/>
    <property type="evidence" value="ECO:0007669"/>
    <property type="project" value="UniProtKB-KW"/>
</dbReference>
<dbReference type="SUPFAM" id="SSF51197">
    <property type="entry name" value="Clavaminate synthase-like"/>
    <property type="match status" value="1"/>
</dbReference>
<evidence type="ECO:0000256" key="1">
    <source>
        <dbReference type="ARBA" id="ARBA00001961"/>
    </source>
</evidence>
<accession>A0A6J5M1B9</accession>
<gene>
    <name evidence="7" type="ORF">UFOVP405_52</name>
</gene>
<dbReference type="GO" id="GO:0005506">
    <property type="term" value="F:iron ion binding"/>
    <property type="evidence" value="ECO:0007669"/>
    <property type="project" value="InterPro"/>
</dbReference>
<evidence type="ECO:0000256" key="2">
    <source>
        <dbReference type="ARBA" id="ARBA00022723"/>
    </source>
</evidence>
<dbReference type="InterPro" id="IPR006620">
    <property type="entry name" value="Pro_4_hyd_alph"/>
</dbReference>
<dbReference type="EMBL" id="LR796378">
    <property type="protein sequence ID" value="CAB4140538.1"/>
    <property type="molecule type" value="Genomic_DNA"/>
</dbReference>
<dbReference type="SMART" id="SM00702">
    <property type="entry name" value="P4Hc"/>
    <property type="match status" value="1"/>
</dbReference>
<dbReference type="GO" id="GO:0016705">
    <property type="term" value="F:oxidoreductase activity, acting on paired donors, with incorporation or reduction of molecular oxygen"/>
    <property type="evidence" value="ECO:0007669"/>
    <property type="project" value="InterPro"/>
</dbReference>
<dbReference type="Gene3D" id="2.60.120.620">
    <property type="entry name" value="q2cbj1_9rhob like domain"/>
    <property type="match status" value="1"/>
</dbReference>
<comment type="cofactor">
    <cofactor evidence="1">
        <name>L-ascorbate</name>
        <dbReference type="ChEBI" id="CHEBI:38290"/>
    </cofactor>
</comment>
<evidence type="ECO:0000259" key="6">
    <source>
        <dbReference type="PROSITE" id="PS51471"/>
    </source>
</evidence>
<dbReference type="Pfam" id="PF13640">
    <property type="entry name" value="2OG-FeII_Oxy_3"/>
    <property type="match status" value="1"/>
</dbReference>